<sequence length="161" mass="18618">MLLGSWEWPRGQCAEPEGEAREGRQWQAGSLLVWLELLAFPFQAPEESSVTHLLHSGNEEWRVRARKVSANEEGESDIWQRDDLQSRRWGQKCRRQALERPRGPFPPIDQHVAVTRWCDPSLVPCPKRFPSLEVNTTLVSTLVHSHGLFWIFTCLEYGADR</sequence>
<feature type="region of interest" description="Disordered" evidence="1">
    <location>
        <begin position="1"/>
        <end position="20"/>
    </location>
</feature>
<name>A0A7J8HS10_ROUAE</name>
<proteinExistence type="predicted"/>
<dbReference type="AlphaFoldDB" id="A0A7J8HS10"/>
<dbReference type="EMBL" id="JACASE010000004">
    <property type="protein sequence ID" value="KAF6474685.1"/>
    <property type="molecule type" value="Genomic_DNA"/>
</dbReference>
<dbReference type="Proteomes" id="UP000593571">
    <property type="component" value="Unassembled WGS sequence"/>
</dbReference>
<protein>
    <submittedName>
        <fullName evidence="2">Uncharacterized protein</fullName>
    </submittedName>
</protein>
<comment type="caution">
    <text evidence="2">The sequence shown here is derived from an EMBL/GenBank/DDBJ whole genome shotgun (WGS) entry which is preliminary data.</text>
</comment>
<gene>
    <name evidence="2" type="ORF">HJG63_010859</name>
</gene>
<evidence type="ECO:0000313" key="3">
    <source>
        <dbReference type="Proteomes" id="UP000593571"/>
    </source>
</evidence>
<reference evidence="2 3" key="1">
    <citation type="journal article" date="2020" name="Nature">
        <title>Six reference-quality genomes reveal evolution of bat adaptations.</title>
        <authorList>
            <person name="Jebb D."/>
            <person name="Huang Z."/>
            <person name="Pippel M."/>
            <person name="Hughes G.M."/>
            <person name="Lavrichenko K."/>
            <person name="Devanna P."/>
            <person name="Winkler S."/>
            <person name="Jermiin L.S."/>
            <person name="Skirmuntt E.C."/>
            <person name="Katzourakis A."/>
            <person name="Burkitt-Gray L."/>
            <person name="Ray D.A."/>
            <person name="Sullivan K.A.M."/>
            <person name="Roscito J.G."/>
            <person name="Kirilenko B.M."/>
            <person name="Davalos L.M."/>
            <person name="Corthals A.P."/>
            <person name="Power M.L."/>
            <person name="Jones G."/>
            <person name="Ransome R.D."/>
            <person name="Dechmann D.K.N."/>
            <person name="Locatelli A.G."/>
            <person name="Puechmaille S.J."/>
            <person name="Fedrigo O."/>
            <person name="Jarvis E.D."/>
            <person name="Hiller M."/>
            <person name="Vernes S.C."/>
            <person name="Myers E.W."/>
            <person name="Teeling E.C."/>
        </authorList>
    </citation>
    <scope>NUCLEOTIDE SEQUENCE [LARGE SCALE GENOMIC DNA]</scope>
    <source>
        <strain evidence="2">MRouAeg1</strain>
        <tissue evidence="2">Muscle</tissue>
    </source>
</reference>
<organism evidence="2 3">
    <name type="scientific">Rousettus aegyptiacus</name>
    <name type="common">Egyptian fruit bat</name>
    <name type="synonym">Pteropus aegyptiacus</name>
    <dbReference type="NCBI Taxonomy" id="9407"/>
    <lineage>
        <taxon>Eukaryota</taxon>
        <taxon>Metazoa</taxon>
        <taxon>Chordata</taxon>
        <taxon>Craniata</taxon>
        <taxon>Vertebrata</taxon>
        <taxon>Euteleostomi</taxon>
        <taxon>Mammalia</taxon>
        <taxon>Eutheria</taxon>
        <taxon>Laurasiatheria</taxon>
        <taxon>Chiroptera</taxon>
        <taxon>Yinpterochiroptera</taxon>
        <taxon>Pteropodoidea</taxon>
        <taxon>Pteropodidae</taxon>
        <taxon>Rousettinae</taxon>
        <taxon>Rousettus</taxon>
    </lineage>
</organism>
<keyword evidence="3" id="KW-1185">Reference proteome</keyword>
<evidence type="ECO:0000256" key="1">
    <source>
        <dbReference type="SAM" id="MobiDB-lite"/>
    </source>
</evidence>
<evidence type="ECO:0000313" key="2">
    <source>
        <dbReference type="EMBL" id="KAF6474685.1"/>
    </source>
</evidence>
<accession>A0A7J8HS10</accession>